<evidence type="ECO:0000259" key="3">
    <source>
        <dbReference type="PROSITE" id="PS51192"/>
    </source>
</evidence>
<evidence type="ECO:0000313" key="6">
    <source>
        <dbReference type="Proteomes" id="UP000237662"/>
    </source>
</evidence>
<evidence type="ECO:0000313" key="5">
    <source>
        <dbReference type="EMBL" id="PPK84554.1"/>
    </source>
</evidence>
<feature type="region of interest" description="Disordered" evidence="2">
    <location>
        <begin position="1"/>
        <end position="20"/>
    </location>
</feature>
<dbReference type="SMART" id="SM00487">
    <property type="entry name" value="DEXDc"/>
    <property type="match status" value="1"/>
</dbReference>
<dbReference type="Gene3D" id="3.40.50.300">
    <property type="entry name" value="P-loop containing nucleotide triphosphate hydrolases"/>
    <property type="match status" value="1"/>
</dbReference>
<gene>
    <name evidence="5" type="ORF">CLV84_3716</name>
</gene>
<keyword evidence="5" id="KW-0347">Helicase</keyword>
<dbReference type="CDD" id="cd18012">
    <property type="entry name" value="DEXQc_arch_SWI2_SNF2"/>
    <property type="match status" value="1"/>
</dbReference>
<dbReference type="InterPro" id="IPR014001">
    <property type="entry name" value="Helicase_ATP-bd"/>
</dbReference>
<keyword evidence="1" id="KW-0378">Hydrolase</keyword>
<sequence>MPLPHATLPPISDRMPLPPLTEDQGKCLDALLIKGDYTDADEVAELLSEAGMAQSSGRPFTRAAVHKILKDLDRDLIDAPTVGRITADRRIALLGQRGVAANPQLKQLAATALRYDSPRRSRFGFNYRGQYGASAGLALIADDYAAFNQHYRQFQYYHHSGYGSPPPTLVEQLKLVAEPDFWTWRDIGLQYFLLAQLSRHPSALDDRMTATAAAILQRQDFLGIEAYRLPERVGILRLDALLQDEVIRRKHFDLDQLYTLVSGGDTDGALLRERLDTSEGDLDFVDFAFLAAAYRAGTMDADAMAMHLATNHETQTKAAYAAFALWAEDRRGRKVTDADLANAVAEAPAPDRLEAIVLLWVANWLGLQLPAELTDRTIATAAQLLTDRQHPYVLGELLNGLAALLPLHPERSNWQRAAEELAQRHGFHYLLALQPVRPRWESALRQVERLVLADKRKTKAEEGSVQQPALRTVWIVDFDRHDIYPKEQKLGPRGYSKGRKLRWDELFQPAFRQYREPQDLNAVHGLRYYDGRPVRLDSYLNDDYVTIHFERLLYELADHPRLLLGEGKRLPLTVTVGQAGVTVEDRDDMLQLRFEPPVTSPGNYQLRQVTPTRYLVYHLSDRQRELAASIGYGLDVPASARERLEATIEGMRGDVSVQSDTDLLRSDLPVVSGATRLSLHLLPLGEGYQVQLLVRPVTDPPLYYPPGEGMRRNLVAGEDGRRILERDLEAETEAARALVSDCPSLGAPIAGSNEWELTDEHATLAFLLELQELVQADRVEVEYPRGEPLRLTSLADFDSLKLRVGKKREWFEVSGELQLDENRVLDLQLLFEQLRNNNNGGFIRLGAGEFVALTDEMRQRIQQLDGMLHERGKSRQLPVLAAAPFSELLEGFDDVAYDAAWHESLQRIESARHLRPAAPKNFHADLRPYQREGYDWLSRLAAWGVGACLADDMGLGKTVQALAVLTMRAELGPALVLAPASVVRNWRAECERFAPALTPIVLARRSDTHLLPQLGPGDLLLVSYGLLTYVADELTAIPYATVVLDEAQAIKNPTTQRARTVRELQADFRIATTGTPIENHLGELWSLFRFLNPGLLGSKKTFGEQYGAPIAAGDQGRRDQLRQLVQPFILRRRKDEVLRELPAKTEVVLTVTPTPEEAALYEALRREALAEIAEAPPEKKKFIVLRQLTKLRQAACHPRLVRPKSKLPGAKLQLVAETVRELLDNGHKALVFSQFVKHLKLVEDWVREAGIPYQYLDGSTPGKERERRVDAFQAGDGQLFLISLKAGGTGLNLTAADFVLHLDPWWNPAAEDQASDRAHRIGQQRPVTVYRFVSEGTIEEKVLALHADKRDLADQILAGTGKSAGLEIEEILRMLGPG</sequence>
<feature type="domain" description="Helicase ATP-binding" evidence="3">
    <location>
        <begin position="938"/>
        <end position="1094"/>
    </location>
</feature>
<keyword evidence="6" id="KW-1185">Reference proteome</keyword>
<dbReference type="GO" id="GO:0016787">
    <property type="term" value="F:hydrolase activity"/>
    <property type="evidence" value="ECO:0007669"/>
    <property type="project" value="UniProtKB-KW"/>
</dbReference>
<feature type="domain" description="Helicase C-terminal" evidence="4">
    <location>
        <begin position="1218"/>
        <end position="1372"/>
    </location>
</feature>
<evidence type="ECO:0000256" key="2">
    <source>
        <dbReference type="SAM" id="MobiDB-lite"/>
    </source>
</evidence>
<dbReference type="GO" id="GO:0004386">
    <property type="term" value="F:helicase activity"/>
    <property type="evidence" value="ECO:0007669"/>
    <property type="project" value="UniProtKB-KW"/>
</dbReference>
<dbReference type="InterPro" id="IPR027417">
    <property type="entry name" value="P-loop_NTPase"/>
</dbReference>
<evidence type="ECO:0000259" key="4">
    <source>
        <dbReference type="PROSITE" id="PS51194"/>
    </source>
</evidence>
<dbReference type="PROSITE" id="PS51192">
    <property type="entry name" value="HELICASE_ATP_BIND_1"/>
    <property type="match status" value="1"/>
</dbReference>
<keyword evidence="5" id="KW-0547">Nucleotide-binding</keyword>
<reference evidence="5 6" key="1">
    <citation type="submission" date="2018-02" db="EMBL/GenBank/DDBJ databases">
        <title>Genomic Encyclopedia of Archaeal and Bacterial Type Strains, Phase II (KMG-II): from individual species to whole genera.</title>
        <authorList>
            <person name="Goeker M."/>
        </authorList>
    </citation>
    <scope>NUCLEOTIDE SEQUENCE [LARGE SCALE GENOMIC DNA]</scope>
    <source>
        <strain evidence="5 6">DSM 29526</strain>
    </source>
</reference>
<dbReference type="InterPro" id="IPR001650">
    <property type="entry name" value="Helicase_C-like"/>
</dbReference>
<evidence type="ECO:0000256" key="1">
    <source>
        <dbReference type="ARBA" id="ARBA00022801"/>
    </source>
</evidence>
<dbReference type="Pfam" id="PF00271">
    <property type="entry name" value="Helicase_C"/>
    <property type="match status" value="1"/>
</dbReference>
<dbReference type="SMART" id="SM00490">
    <property type="entry name" value="HELICc"/>
    <property type="match status" value="1"/>
</dbReference>
<protein>
    <submittedName>
        <fullName evidence="5">SNF2 family DNA or RNA helicase</fullName>
    </submittedName>
</protein>
<dbReference type="CDD" id="cd18793">
    <property type="entry name" value="SF2_C_SNF"/>
    <property type="match status" value="1"/>
</dbReference>
<keyword evidence="5" id="KW-0067">ATP-binding</keyword>
<dbReference type="EMBL" id="PTJC01000007">
    <property type="protein sequence ID" value="PPK84554.1"/>
    <property type="molecule type" value="Genomic_DNA"/>
</dbReference>
<dbReference type="InterPro" id="IPR049730">
    <property type="entry name" value="SNF2/RAD54-like_C"/>
</dbReference>
<dbReference type="PANTHER" id="PTHR10799">
    <property type="entry name" value="SNF2/RAD54 HELICASE FAMILY"/>
    <property type="match status" value="1"/>
</dbReference>
<dbReference type="Pfam" id="PF00176">
    <property type="entry name" value="SNF2-rel_dom"/>
    <property type="match status" value="1"/>
</dbReference>
<dbReference type="SUPFAM" id="SSF52540">
    <property type="entry name" value="P-loop containing nucleoside triphosphate hydrolases"/>
    <property type="match status" value="2"/>
</dbReference>
<dbReference type="Proteomes" id="UP000237662">
    <property type="component" value="Unassembled WGS sequence"/>
</dbReference>
<dbReference type="Gene3D" id="3.40.50.10810">
    <property type="entry name" value="Tandem AAA-ATPase domain"/>
    <property type="match status" value="1"/>
</dbReference>
<dbReference type="PROSITE" id="PS51194">
    <property type="entry name" value="HELICASE_CTER"/>
    <property type="match status" value="1"/>
</dbReference>
<proteinExistence type="predicted"/>
<name>A0A2S6I0Q7_9BACT</name>
<organism evidence="5 6">
    <name type="scientific">Neolewinella xylanilytica</name>
    <dbReference type="NCBI Taxonomy" id="1514080"/>
    <lineage>
        <taxon>Bacteria</taxon>
        <taxon>Pseudomonadati</taxon>
        <taxon>Bacteroidota</taxon>
        <taxon>Saprospiria</taxon>
        <taxon>Saprospirales</taxon>
        <taxon>Lewinellaceae</taxon>
        <taxon>Neolewinella</taxon>
    </lineage>
</organism>
<accession>A0A2S6I0Q7</accession>
<dbReference type="RefSeq" id="WP_146088871.1">
    <property type="nucleotide sequence ID" value="NZ_PTJC01000007.1"/>
</dbReference>
<dbReference type="GO" id="GO:0005524">
    <property type="term" value="F:ATP binding"/>
    <property type="evidence" value="ECO:0007669"/>
    <property type="project" value="InterPro"/>
</dbReference>
<dbReference type="InterPro" id="IPR038718">
    <property type="entry name" value="SNF2-like_sf"/>
</dbReference>
<dbReference type="InterPro" id="IPR000330">
    <property type="entry name" value="SNF2_N"/>
</dbReference>
<dbReference type="OrthoDB" id="9760715at2"/>
<comment type="caution">
    <text evidence="5">The sequence shown here is derived from an EMBL/GenBank/DDBJ whole genome shotgun (WGS) entry which is preliminary data.</text>
</comment>